<dbReference type="AlphaFoldDB" id="A0A9E6MPJ9"/>
<evidence type="ECO:0000256" key="2">
    <source>
        <dbReference type="SAM" id="Phobius"/>
    </source>
</evidence>
<evidence type="ECO:0000313" key="6">
    <source>
        <dbReference type="Proteomes" id="UP000671910"/>
    </source>
</evidence>
<evidence type="ECO:0008006" key="7">
    <source>
        <dbReference type="Google" id="ProtNLM"/>
    </source>
</evidence>
<keyword evidence="2" id="KW-0472">Membrane</keyword>
<keyword evidence="5" id="KW-1185">Reference proteome</keyword>
<evidence type="ECO:0000313" key="3">
    <source>
        <dbReference type="EMBL" id="NHM14482.1"/>
    </source>
</evidence>
<keyword evidence="2" id="KW-1133">Transmembrane helix</keyword>
<proteinExistence type="predicted"/>
<reference evidence="4" key="2">
    <citation type="submission" date="2021-04" db="EMBL/GenBank/DDBJ databases">
        <title>Novel species in family Eggerthellaceae.</title>
        <authorList>
            <person name="Zhang G."/>
        </authorList>
    </citation>
    <scope>NUCLEOTIDE SEQUENCE</scope>
    <source>
        <strain evidence="4">Zg-886</strain>
    </source>
</reference>
<feature type="transmembrane region" description="Helical" evidence="2">
    <location>
        <begin position="34"/>
        <end position="53"/>
    </location>
</feature>
<organism evidence="4 6">
    <name type="scientific">Xiamenia xianingshaonis</name>
    <dbReference type="NCBI Taxonomy" id="2682776"/>
    <lineage>
        <taxon>Bacteria</taxon>
        <taxon>Bacillati</taxon>
        <taxon>Actinomycetota</taxon>
        <taxon>Coriobacteriia</taxon>
        <taxon>Eggerthellales</taxon>
        <taxon>Eggerthellaceae</taxon>
        <taxon>Xiamenia</taxon>
    </lineage>
</organism>
<dbReference type="KEGG" id="ebz:J7S26_05145"/>
<reference evidence="3 5" key="1">
    <citation type="submission" date="2019-11" db="EMBL/GenBank/DDBJ databases">
        <title>Eggerthellaceae novel genus isolated from the rectal contents of marmort.</title>
        <authorList>
            <person name="Zhang G."/>
        </authorList>
    </citation>
    <scope>NUCLEOTIDE SEQUENCE [LARGE SCALE GENOMIC DNA]</scope>
    <source>
        <strain evidence="3">Zg-886</strain>
        <strain evidence="5">zg-886</strain>
    </source>
</reference>
<dbReference type="RefSeq" id="WP_166339773.1">
    <property type="nucleotide sequence ID" value="NZ_CP072829.1"/>
</dbReference>
<accession>A0A9E6MPJ9</accession>
<dbReference type="EMBL" id="CP072829">
    <property type="protein sequence ID" value="QTU83775.1"/>
    <property type="molecule type" value="Genomic_DNA"/>
</dbReference>
<name>A0A9E6MPJ9_9ACTN</name>
<protein>
    <recommendedName>
        <fullName evidence="7">AlgX/AlgJ SGNH hydrolase-like domain-containing protein</fullName>
    </recommendedName>
</protein>
<dbReference type="Proteomes" id="UP000671910">
    <property type="component" value="Chromosome"/>
</dbReference>
<evidence type="ECO:0000313" key="4">
    <source>
        <dbReference type="EMBL" id="QTU83775.1"/>
    </source>
</evidence>
<evidence type="ECO:0000313" key="5">
    <source>
        <dbReference type="Proteomes" id="UP000636394"/>
    </source>
</evidence>
<feature type="region of interest" description="Disordered" evidence="1">
    <location>
        <begin position="1"/>
        <end position="26"/>
    </location>
</feature>
<evidence type="ECO:0000256" key="1">
    <source>
        <dbReference type="SAM" id="MobiDB-lite"/>
    </source>
</evidence>
<gene>
    <name evidence="3" type="ORF">GMI68_06855</name>
    <name evidence="4" type="ORF">J7S26_05145</name>
</gene>
<keyword evidence="2" id="KW-0812">Transmembrane</keyword>
<sequence>MEKPLDRASSQAEPDRPENSSPSLRASRHRVRDAVFACILCVMLCGPAVMLVAERVFDLQLPSWLTAEDAAFLSGTSNEIDLAGNASLDGFAAGSFQTSFDDAVGKCVPMKGTALMTTSAWQRGAIEASNALFRWPCFLTNYDSWIVAVPSEGRLLELPPSWSQETMDNMGRVAEALSTLSERHPNVQVKAYLAPDSQNASGVPTAGLLSNPLTYEQLREAFLAHADADLWVDGQVTHEEFLQKWYKSDHHWNVLGAFQAYQRIATSLGLEGELLQDRGTVTVEGPSFYGSLARRGLDDDCGDRVLDLAFDDFPTFSVQIDGTPADARELVEGPSSAVEWADNRHANRYSEYFHGDYGQITITNEESASENELVLVADSYSNCMERFLAAHYRTTYVIDLRHSSVVIDEFLDEHPEVTDVVYLMRRTNFLRKTSIVASE</sequence>
<dbReference type="Proteomes" id="UP000636394">
    <property type="component" value="Unassembled WGS sequence"/>
</dbReference>
<dbReference type="EMBL" id="WPCR01000008">
    <property type="protein sequence ID" value="NHM14482.1"/>
    <property type="molecule type" value="Genomic_DNA"/>
</dbReference>